<feature type="domain" description="Ig-like" evidence="10">
    <location>
        <begin position="800"/>
        <end position="894"/>
    </location>
</feature>
<dbReference type="PANTHER" id="PTHR11640:SF136">
    <property type="entry name" value="NEPHRIN"/>
    <property type="match status" value="1"/>
</dbReference>
<feature type="compositionally biased region" description="Polar residues" evidence="8">
    <location>
        <begin position="1269"/>
        <end position="1279"/>
    </location>
</feature>
<dbReference type="Pfam" id="PF00047">
    <property type="entry name" value="ig"/>
    <property type="match status" value="1"/>
</dbReference>
<evidence type="ECO:0000256" key="6">
    <source>
        <dbReference type="ARBA" id="ARBA00023180"/>
    </source>
</evidence>
<comment type="subcellular location">
    <subcellularLocation>
        <location evidence="1">Membrane</location>
        <topology evidence="1">Single-pass type I membrane protein</topology>
    </subcellularLocation>
</comment>
<dbReference type="GO" id="GO:0098609">
    <property type="term" value="P:cell-cell adhesion"/>
    <property type="evidence" value="ECO:0007669"/>
    <property type="project" value="TreeGrafter"/>
</dbReference>
<proteinExistence type="predicted"/>
<evidence type="ECO:0000313" key="11">
    <source>
        <dbReference type="EMBL" id="GFR88536.1"/>
    </source>
</evidence>
<dbReference type="InterPro" id="IPR013162">
    <property type="entry name" value="CD80_C2-set"/>
</dbReference>
<dbReference type="PANTHER" id="PTHR11640">
    <property type="entry name" value="NEPHRIN"/>
    <property type="match status" value="1"/>
</dbReference>
<feature type="region of interest" description="Disordered" evidence="8">
    <location>
        <begin position="1081"/>
        <end position="1327"/>
    </location>
</feature>
<dbReference type="Pfam" id="PF08205">
    <property type="entry name" value="C2-set_2"/>
    <property type="match status" value="3"/>
</dbReference>
<feature type="domain" description="Ig-like" evidence="10">
    <location>
        <begin position="194"/>
        <end position="289"/>
    </location>
</feature>
<comment type="caution">
    <text evidence="11">The sequence shown here is derived from an EMBL/GenBank/DDBJ whole genome shotgun (WGS) entry which is preliminary data.</text>
</comment>
<feature type="compositionally biased region" description="Basic and acidic residues" evidence="8">
    <location>
        <begin position="1004"/>
        <end position="1018"/>
    </location>
</feature>
<evidence type="ECO:0000256" key="1">
    <source>
        <dbReference type="ARBA" id="ARBA00004479"/>
    </source>
</evidence>
<feature type="compositionally biased region" description="Low complexity" evidence="8">
    <location>
        <begin position="1208"/>
        <end position="1220"/>
    </location>
</feature>
<dbReference type="Gene3D" id="2.60.40.10">
    <property type="entry name" value="Immunoglobulins"/>
    <property type="match status" value="9"/>
</dbReference>
<dbReference type="Pfam" id="PF13927">
    <property type="entry name" value="Ig_3"/>
    <property type="match status" value="3"/>
</dbReference>
<keyword evidence="6" id="KW-0325">Glycoprotein</keyword>
<feature type="transmembrane region" description="Helical" evidence="9">
    <location>
        <begin position="950"/>
        <end position="975"/>
    </location>
</feature>
<dbReference type="SMART" id="SM00408">
    <property type="entry name" value="IGc2"/>
    <property type="match status" value="6"/>
</dbReference>
<feature type="domain" description="Ig-like" evidence="10">
    <location>
        <begin position="417"/>
        <end position="506"/>
    </location>
</feature>
<dbReference type="InterPro" id="IPR003599">
    <property type="entry name" value="Ig_sub"/>
</dbReference>
<accession>A0AAV4GVG5</accession>
<dbReference type="InterPro" id="IPR007110">
    <property type="entry name" value="Ig-like_dom"/>
</dbReference>
<keyword evidence="2 9" id="KW-0812">Transmembrane</keyword>
<dbReference type="InterPro" id="IPR036179">
    <property type="entry name" value="Ig-like_dom_sf"/>
</dbReference>
<dbReference type="InterPro" id="IPR051275">
    <property type="entry name" value="Cell_adhesion_signaling"/>
</dbReference>
<keyword evidence="3 9" id="KW-1133">Transmembrane helix</keyword>
<dbReference type="EMBL" id="BMAT01012242">
    <property type="protein sequence ID" value="GFR88536.1"/>
    <property type="molecule type" value="Genomic_DNA"/>
</dbReference>
<keyword evidence="5" id="KW-1015">Disulfide bond</keyword>
<feature type="domain" description="Ig-like" evidence="10">
    <location>
        <begin position="97"/>
        <end position="185"/>
    </location>
</feature>
<sequence length="1327" mass="145954">MINSNVTLRCVFINRKGLAQWAKGGQGLGTNRTLPFNPRFSITGGVSGNEEEYSLRIINVQLEDDGAYSCQVLPTNPTEEHLFAEARLSVMAAPDDPYIENYSNNSQVEALYTDKFVNLTCVAENGRPAAQLTWYKNGRKVTENVQYTTQDYPDSKRVTARSQIAIPVADNYRELNGKEYKCVASGMWTTPLKPTVVRLNIFYPPGAPVISGYNNQSLDVGETLPLTCVSTGGNPVGFLKWKRNGVYVHHHHTSVGDSATSVYDLHVKASDHNTVYTCEVSTTKTLNISPLTASYTLSVNFPPERVTMHGNYNHVREGEDITMGCTTAEARPKATITWFIGDKQVTNNLAVTETYQRQSNGVVITTSTYKFKALATLNNKVVHCQAKNTGRTEVADKKTLNILFPPTSLKIRDLNEPSLKYVHGKTLTVKAEKSKTLECVAQGGNPQADLTWFRGNTKIDDVFVPRNGPIAKSLLELHFQPEDNGAVYKCEANNNASVTRKVKQVTFSVMFPPKTVNITGHNRPASVGQEITLECQCSSSNPPAKLTWKKNRHRLIGTNPVTENGENGGKRSSSVLKVIASPRDHNSVFSCSAWNERLEQTVTNAITLQVLFKPQFDTNALPSTLHMRHGQRISINLTAVANPQTVTYVIFKDGAPLSTLPGHFNMSAGVLTISKVKKSDKGSYMVKASNIEGTTEFRFTAVVKYQATVSRVSPTQSVDEGRQVSFVCEADAYPVVPNMFSWFREGFDMSRFIEKQEGKISTLTIQHLKREDAGKFKCTVDNRVGSPSHRFAELIVKFSPVIDKAPELSRSAGRPGTDVTIYCNADGAPQVHITWTRNNSQVRPNAKFEVDTTNVGPKYKSKLKIKSVSSNDYGAYVCTATNSKGSDSHSIALGGTSLQKNVEYEITVLAFNEKGKSLYPVPGITVKTLEKEVPADVMTSDLQGSDETPVIIILVVCIVGVFILTLNVGLILFFIRKRKKRLEGSSDTTSHTNTFELYGSAKNADHNIYHPPPSDDTRSYGTYDKSMDDFSDDYIRDYDRECETHVFLPPLQSDYPGSRPYSPSHKLAPIDSPRLLGGGHKMTTYIADDKPGRISPWSEDPYKRSTPTYRKGSYENGIPNGDVYEFKSARGKGMNELSERPTNRPPSRSGKTPPPPPVRSSSRCGTLGLAGSKSDFLSEEADDNDDRCRPSSRPPLPARNYLPQEILSSPTTPTSFCSPHSSPPPVPRYGPMPGSSSILSPNIVPNPNYSGPVSSFGSSNGGINHHSARTTTASINHQHQPPPSSRTSPSSYNSNSYITSSTSNLHRQPHSPHNTVPAGSEFRGHLV</sequence>
<evidence type="ECO:0000256" key="8">
    <source>
        <dbReference type="SAM" id="MobiDB-lite"/>
    </source>
</evidence>
<name>A0AAV4GVG5_9GAST</name>
<dbReference type="InterPro" id="IPR003598">
    <property type="entry name" value="Ig_sub2"/>
</dbReference>
<feature type="compositionally biased region" description="Pro residues" evidence="8">
    <location>
        <begin position="1221"/>
        <end position="1230"/>
    </location>
</feature>
<dbReference type="InterPro" id="IPR013106">
    <property type="entry name" value="Ig_V-set"/>
</dbReference>
<evidence type="ECO:0000256" key="9">
    <source>
        <dbReference type="SAM" id="Phobius"/>
    </source>
</evidence>
<dbReference type="GO" id="GO:0050839">
    <property type="term" value="F:cell adhesion molecule binding"/>
    <property type="evidence" value="ECO:0007669"/>
    <property type="project" value="TreeGrafter"/>
</dbReference>
<dbReference type="InterPro" id="IPR013098">
    <property type="entry name" value="Ig_I-set"/>
</dbReference>
<evidence type="ECO:0000256" key="3">
    <source>
        <dbReference type="ARBA" id="ARBA00022989"/>
    </source>
</evidence>
<feature type="domain" description="Ig-like" evidence="10">
    <location>
        <begin position="1"/>
        <end position="89"/>
    </location>
</feature>
<dbReference type="FunFam" id="2.60.40.10:FF:000032">
    <property type="entry name" value="palladin isoform X1"/>
    <property type="match status" value="1"/>
</dbReference>
<dbReference type="Proteomes" id="UP000762676">
    <property type="component" value="Unassembled WGS sequence"/>
</dbReference>
<evidence type="ECO:0000256" key="7">
    <source>
        <dbReference type="ARBA" id="ARBA00023319"/>
    </source>
</evidence>
<dbReference type="SUPFAM" id="SSF48726">
    <property type="entry name" value="Immunoglobulin"/>
    <property type="match status" value="9"/>
</dbReference>
<dbReference type="SMART" id="SM00409">
    <property type="entry name" value="IG"/>
    <property type="match status" value="8"/>
</dbReference>
<gene>
    <name evidence="11" type="ORF">ElyMa_006102200</name>
</gene>
<organism evidence="11 12">
    <name type="scientific">Elysia marginata</name>
    <dbReference type="NCBI Taxonomy" id="1093978"/>
    <lineage>
        <taxon>Eukaryota</taxon>
        <taxon>Metazoa</taxon>
        <taxon>Spiralia</taxon>
        <taxon>Lophotrochozoa</taxon>
        <taxon>Mollusca</taxon>
        <taxon>Gastropoda</taxon>
        <taxon>Heterobranchia</taxon>
        <taxon>Euthyneura</taxon>
        <taxon>Panpulmonata</taxon>
        <taxon>Sacoglossa</taxon>
        <taxon>Placobranchoidea</taxon>
        <taxon>Plakobranchidae</taxon>
        <taxon>Elysia</taxon>
    </lineage>
</organism>
<evidence type="ECO:0000256" key="5">
    <source>
        <dbReference type="ARBA" id="ARBA00023157"/>
    </source>
</evidence>
<feature type="domain" description="Ig-like" evidence="10">
    <location>
        <begin position="707"/>
        <end position="796"/>
    </location>
</feature>
<dbReference type="PROSITE" id="PS50835">
    <property type="entry name" value="IG_LIKE"/>
    <property type="match status" value="8"/>
</dbReference>
<dbReference type="Pfam" id="PF07686">
    <property type="entry name" value="V-set"/>
    <property type="match status" value="1"/>
</dbReference>
<feature type="domain" description="Ig-like" evidence="10">
    <location>
        <begin position="513"/>
        <end position="603"/>
    </location>
</feature>
<feature type="compositionally biased region" description="Polar residues" evidence="8">
    <location>
        <begin position="1234"/>
        <end position="1262"/>
    </location>
</feature>
<feature type="domain" description="Ig-like" evidence="10">
    <location>
        <begin position="303"/>
        <end position="401"/>
    </location>
</feature>
<dbReference type="InterPro" id="IPR013151">
    <property type="entry name" value="Immunoglobulin_dom"/>
</dbReference>
<evidence type="ECO:0000259" key="10">
    <source>
        <dbReference type="PROSITE" id="PS50835"/>
    </source>
</evidence>
<evidence type="ECO:0000256" key="2">
    <source>
        <dbReference type="ARBA" id="ARBA00022692"/>
    </source>
</evidence>
<protein>
    <submittedName>
        <fullName evidence="11">Down syndrome cell adhesion molecule</fullName>
    </submittedName>
</protein>
<dbReference type="Pfam" id="PF07679">
    <property type="entry name" value="I-set"/>
    <property type="match status" value="1"/>
</dbReference>
<dbReference type="GO" id="GO:0005911">
    <property type="term" value="C:cell-cell junction"/>
    <property type="evidence" value="ECO:0007669"/>
    <property type="project" value="TreeGrafter"/>
</dbReference>
<keyword evidence="4 9" id="KW-0472">Membrane</keyword>
<feature type="compositionally biased region" description="Low complexity" evidence="8">
    <location>
        <begin position="1285"/>
        <end position="1304"/>
    </location>
</feature>
<dbReference type="InterPro" id="IPR013783">
    <property type="entry name" value="Ig-like_fold"/>
</dbReference>
<reference evidence="11 12" key="1">
    <citation type="journal article" date="2021" name="Elife">
        <title>Chloroplast acquisition without the gene transfer in kleptoplastic sea slugs, Plakobranchus ocellatus.</title>
        <authorList>
            <person name="Maeda T."/>
            <person name="Takahashi S."/>
            <person name="Yoshida T."/>
            <person name="Shimamura S."/>
            <person name="Takaki Y."/>
            <person name="Nagai Y."/>
            <person name="Toyoda A."/>
            <person name="Suzuki Y."/>
            <person name="Arimoto A."/>
            <person name="Ishii H."/>
            <person name="Satoh N."/>
            <person name="Nishiyama T."/>
            <person name="Hasebe M."/>
            <person name="Maruyama T."/>
            <person name="Minagawa J."/>
            <person name="Obokata J."/>
            <person name="Shigenobu S."/>
        </authorList>
    </citation>
    <scope>NUCLEOTIDE SEQUENCE [LARGE SCALE GENOMIC DNA]</scope>
</reference>
<dbReference type="CDD" id="cd00096">
    <property type="entry name" value="Ig"/>
    <property type="match status" value="1"/>
</dbReference>
<keyword evidence="12" id="KW-1185">Reference proteome</keyword>
<evidence type="ECO:0000313" key="12">
    <source>
        <dbReference type="Proteomes" id="UP000762676"/>
    </source>
</evidence>
<dbReference type="GO" id="GO:0005886">
    <property type="term" value="C:plasma membrane"/>
    <property type="evidence" value="ECO:0007669"/>
    <property type="project" value="TreeGrafter"/>
</dbReference>
<keyword evidence="7" id="KW-0393">Immunoglobulin domain</keyword>
<evidence type="ECO:0000256" key="4">
    <source>
        <dbReference type="ARBA" id="ARBA00023136"/>
    </source>
</evidence>
<feature type="region of interest" description="Disordered" evidence="8">
    <location>
        <begin position="1004"/>
        <end position="1023"/>
    </location>
</feature>